<evidence type="ECO:0000256" key="1">
    <source>
        <dbReference type="SAM" id="SignalP"/>
    </source>
</evidence>
<evidence type="ECO:0000313" key="2">
    <source>
        <dbReference type="EMBL" id="KAF3802144.1"/>
    </source>
</evidence>
<dbReference type="Proteomes" id="UP000613401">
    <property type="component" value="Unassembled WGS sequence"/>
</dbReference>
<keyword evidence="1" id="KW-0732">Signal</keyword>
<accession>A0A8H4FIF4</accession>
<organism evidence="2 3">
    <name type="scientific">Colletotrichum gloeosporioides</name>
    <name type="common">Anthracnose fungus</name>
    <name type="synonym">Glomerella cingulata</name>
    <dbReference type="NCBI Taxonomy" id="474922"/>
    <lineage>
        <taxon>Eukaryota</taxon>
        <taxon>Fungi</taxon>
        <taxon>Dikarya</taxon>
        <taxon>Ascomycota</taxon>
        <taxon>Pezizomycotina</taxon>
        <taxon>Sordariomycetes</taxon>
        <taxon>Hypocreomycetidae</taxon>
        <taxon>Glomerellales</taxon>
        <taxon>Glomerellaceae</taxon>
        <taxon>Colletotrichum</taxon>
        <taxon>Colletotrichum gloeosporioides species complex</taxon>
    </lineage>
</organism>
<dbReference type="RefSeq" id="XP_045261303.1">
    <property type="nucleotide sequence ID" value="XM_045412268.1"/>
</dbReference>
<name>A0A8H4FIF4_COLGL</name>
<dbReference type="AlphaFoldDB" id="A0A8H4FIF4"/>
<keyword evidence="3" id="KW-1185">Reference proteome</keyword>
<proteinExistence type="predicted"/>
<feature type="chain" id="PRO_5034558546" description="Pep1" evidence="1">
    <location>
        <begin position="22"/>
        <end position="265"/>
    </location>
</feature>
<reference evidence="2" key="1">
    <citation type="journal article" date="2020" name="Phytopathology">
        <title>Genome sequence and comparative analysis of Colletotrichum gloeosporioides isolated from Liriodendron leaves.</title>
        <authorList>
            <person name="Fu F.F."/>
            <person name="Hao Z."/>
            <person name="Wang P."/>
            <person name="Lu Y."/>
            <person name="Xue L.J."/>
            <person name="Wei G."/>
            <person name="Tian Y."/>
            <person name="Baishi H."/>
            <person name="Xu H."/>
            <person name="Shi J."/>
            <person name="Cheng T."/>
            <person name="Wang G."/>
            <person name="Yi Y."/>
            <person name="Chen J."/>
        </authorList>
    </citation>
    <scope>NUCLEOTIDE SEQUENCE</scope>
    <source>
        <strain evidence="2">Lc1</strain>
    </source>
</reference>
<reference evidence="2" key="2">
    <citation type="submission" date="2020-03" db="EMBL/GenBank/DDBJ databases">
        <authorList>
            <person name="Fu F.-F."/>
            <person name="Chen J."/>
        </authorList>
    </citation>
    <scope>NUCLEOTIDE SEQUENCE</scope>
    <source>
        <strain evidence="2">Lc1</strain>
    </source>
</reference>
<comment type="caution">
    <text evidence="2">The sequence shown here is derived from an EMBL/GenBank/DDBJ whole genome shotgun (WGS) entry which is preliminary data.</text>
</comment>
<evidence type="ECO:0008006" key="4">
    <source>
        <dbReference type="Google" id="ProtNLM"/>
    </source>
</evidence>
<protein>
    <recommendedName>
        <fullName evidence="4">Pep1</fullName>
    </recommendedName>
</protein>
<gene>
    <name evidence="2" type="ORF">GCG54_00012390</name>
</gene>
<evidence type="ECO:0000313" key="3">
    <source>
        <dbReference type="Proteomes" id="UP000613401"/>
    </source>
</evidence>
<dbReference type="EMBL" id="WVTB01000065">
    <property type="protein sequence ID" value="KAF3802144.1"/>
    <property type="molecule type" value="Genomic_DNA"/>
</dbReference>
<feature type="signal peptide" evidence="1">
    <location>
        <begin position="1"/>
        <end position="21"/>
    </location>
</feature>
<dbReference type="GeneID" id="69019510"/>
<sequence>MYNQIIHSAALVAAVLPAVLGAVAAPLERRAVEWVTTTEAIDLSQLGTISLDSQNPNPADVVVRDLEKRSSYSALVCRSRRPLPRSGAKWLYEEATCDRTGTDVNTFKVTCIAENSHADAIYRQPGACGRNQWCVEFHGYNERGAGAWDVTCVDKSQIHTWVANTNSNPGKLTTCSAGWNNNGKRNLKGTFEVDVMDAGGINRIAPSNIFYQLNGKRIGVSRSGDSEVGSGSVIIPPGGSIQACVTAFQGQIINMLGAVTSLVSI</sequence>